<comment type="caution">
    <text evidence="2">The sequence shown here is derived from an EMBL/GenBank/DDBJ whole genome shotgun (WGS) entry which is preliminary data.</text>
</comment>
<reference evidence="2" key="1">
    <citation type="submission" date="2021-01" db="EMBL/GenBank/DDBJ databases">
        <title>Whole genome shotgun sequence of Virgisporangium aurantiacum NBRC 16421.</title>
        <authorList>
            <person name="Komaki H."/>
            <person name="Tamura T."/>
        </authorList>
    </citation>
    <scope>NUCLEOTIDE SEQUENCE</scope>
    <source>
        <strain evidence="2">NBRC 16421</strain>
    </source>
</reference>
<dbReference type="EMBL" id="BOPG01000110">
    <property type="protein sequence ID" value="GIJ64186.1"/>
    <property type="molecule type" value="Genomic_DNA"/>
</dbReference>
<gene>
    <name evidence="2" type="ORF">Vau01_117020</name>
</gene>
<feature type="region of interest" description="Disordered" evidence="1">
    <location>
        <begin position="72"/>
        <end position="92"/>
    </location>
</feature>
<proteinExistence type="predicted"/>
<name>A0A8J3ZI12_9ACTN</name>
<dbReference type="Proteomes" id="UP000612585">
    <property type="component" value="Unassembled WGS sequence"/>
</dbReference>
<evidence type="ECO:0000313" key="3">
    <source>
        <dbReference type="Proteomes" id="UP000612585"/>
    </source>
</evidence>
<protein>
    <submittedName>
        <fullName evidence="2">Uncharacterized protein</fullName>
    </submittedName>
</protein>
<evidence type="ECO:0000256" key="1">
    <source>
        <dbReference type="SAM" id="MobiDB-lite"/>
    </source>
</evidence>
<sequence>MVTVTVPLRVLAPWKVKRPDGHARCDHAGRSTVAVANSAWLTGVAAVGLWVGDGGADADPLGRSVDAVAGVSEGVPVSGDGTGPPSRATAPTTTATIAATAPAVRTRRLRRTVRWTAAAPGRTIRGATRA</sequence>
<evidence type="ECO:0000313" key="2">
    <source>
        <dbReference type="EMBL" id="GIJ64186.1"/>
    </source>
</evidence>
<dbReference type="AlphaFoldDB" id="A0A8J3ZI12"/>
<organism evidence="2 3">
    <name type="scientific">Virgisporangium aurantiacum</name>
    <dbReference type="NCBI Taxonomy" id="175570"/>
    <lineage>
        <taxon>Bacteria</taxon>
        <taxon>Bacillati</taxon>
        <taxon>Actinomycetota</taxon>
        <taxon>Actinomycetes</taxon>
        <taxon>Micromonosporales</taxon>
        <taxon>Micromonosporaceae</taxon>
        <taxon>Virgisporangium</taxon>
    </lineage>
</organism>
<accession>A0A8J3ZI12</accession>
<keyword evidence="3" id="KW-1185">Reference proteome</keyword>